<evidence type="ECO:0000313" key="2">
    <source>
        <dbReference type="Proteomes" id="UP000010146"/>
    </source>
</evidence>
<reference evidence="1 2" key="2">
    <citation type="journal article" date="2015" name="BMC Genomics">
        <title>Analysis of three genomes within the thermophilic bacterial species Caldanaerobacter subterraneus with a focus on carbon monoxide dehydrogenase evolution and hydrolase diversity.</title>
        <authorList>
            <person name="Sant'Anna F.H."/>
            <person name="Lebedinsky A.V."/>
            <person name="Sokolova T.G."/>
            <person name="Robb F.T."/>
            <person name="Gonzalez J.M."/>
        </authorList>
    </citation>
    <scope>NUCLEOTIDE SEQUENCE [LARGE SCALE GENOMIC DNA]</scope>
    <source>
        <strain evidence="1 2">DSM 12653</strain>
    </source>
</reference>
<name>A0A0F5PQK6_9THEO</name>
<proteinExistence type="predicted"/>
<dbReference type="AlphaFoldDB" id="A0A0F5PQK6"/>
<organism evidence="1 2">
    <name type="scientific">Caldanaerobacter subterraneus subsp. pacificus DSM 12653</name>
    <dbReference type="NCBI Taxonomy" id="391606"/>
    <lineage>
        <taxon>Bacteria</taxon>
        <taxon>Bacillati</taxon>
        <taxon>Bacillota</taxon>
        <taxon>Clostridia</taxon>
        <taxon>Thermoanaerobacterales</taxon>
        <taxon>Thermoanaerobacteraceae</taxon>
        <taxon>Caldanaerobacter</taxon>
    </lineage>
</organism>
<dbReference type="Proteomes" id="UP000010146">
    <property type="component" value="Unassembled WGS sequence"/>
</dbReference>
<sequence>MRISFKIKQDVNLPQQEMEIQQVVLPYRLMKM</sequence>
<dbReference type="EMBL" id="ABXP02000004">
    <property type="protein sequence ID" value="KKC30923.1"/>
    <property type="molecule type" value="Genomic_DNA"/>
</dbReference>
<protein>
    <submittedName>
        <fullName evidence="1">Uncharacterized protein</fullName>
    </submittedName>
</protein>
<comment type="caution">
    <text evidence="1">The sequence shown here is derived from an EMBL/GenBank/DDBJ whole genome shotgun (WGS) entry which is preliminary data.</text>
</comment>
<evidence type="ECO:0000313" key="1">
    <source>
        <dbReference type="EMBL" id="KKC30923.1"/>
    </source>
</evidence>
<reference evidence="2" key="3">
    <citation type="submission" date="2015-02" db="EMBL/GenBank/DDBJ databases">
        <title>Genome analysis of three genomes within the thermophilic hydrogenogenic bacterial species Caldanaerobacter subterraneus.</title>
        <authorList>
            <person name="Sant'Anna F.H."/>
            <person name="Lebedinsky A."/>
            <person name="Sokolova T."/>
            <person name="Robb F.T."/>
            <person name="Gonzalez J.M."/>
        </authorList>
    </citation>
    <scope>NUCLEOTIDE SEQUENCE [LARGE SCALE GENOMIC DNA]</scope>
    <source>
        <strain evidence="2">DSM 12653</strain>
    </source>
</reference>
<reference evidence="1 2" key="1">
    <citation type="submission" date="2008-07" db="EMBL/GenBank/DDBJ databases">
        <authorList>
            <person name="Gonzalez J."/>
            <person name="Sokolova T."/>
            <person name="Ferriera S."/>
            <person name="Johnson J."/>
            <person name="Kravitz S."/>
            <person name="Beeson K."/>
            <person name="Sutton G."/>
            <person name="Rogers Y.-H."/>
            <person name="Friedman R."/>
            <person name="Frazier M."/>
            <person name="Venter J.C."/>
        </authorList>
    </citation>
    <scope>NUCLEOTIDE SEQUENCE [LARGE SCALE GENOMIC DNA]</scope>
    <source>
        <strain evidence="1 2">DSM 12653</strain>
    </source>
</reference>
<accession>A0A0F5PQK6</accession>
<gene>
    <name evidence="1" type="ORF">CDSM653_00020</name>
</gene>